<reference evidence="3 4" key="2">
    <citation type="journal article" date="2014" name="PLoS ONE">
        <title>Evolution of mitochondria reconstructed from the energy metabolism of living bacteria.</title>
        <authorList>
            <person name="Degli Esposti M."/>
            <person name="Chouaia B."/>
            <person name="Comandatore F."/>
            <person name="Crotti E."/>
            <person name="Sassera D."/>
            <person name="Lievens P.M."/>
            <person name="Daffonchio D."/>
            <person name="Bandi C."/>
        </authorList>
    </citation>
    <scope>NUCLEOTIDE SEQUENCE [LARGE SCALE GENOMIC DNA]</scope>
    <source>
        <strain evidence="3 4">SF2.1</strain>
    </source>
</reference>
<feature type="compositionally biased region" description="Basic and acidic residues" evidence="1">
    <location>
        <begin position="114"/>
        <end position="126"/>
    </location>
</feature>
<name>A0A060QLF1_9PROT</name>
<organism evidence="3 4">
    <name type="scientific">Asaia bogorensis</name>
    <dbReference type="NCBI Taxonomy" id="91915"/>
    <lineage>
        <taxon>Bacteria</taxon>
        <taxon>Pseudomonadati</taxon>
        <taxon>Pseudomonadota</taxon>
        <taxon>Alphaproteobacteria</taxon>
        <taxon>Acetobacterales</taxon>
        <taxon>Acetobacteraceae</taxon>
        <taxon>Asaia</taxon>
    </lineage>
</organism>
<feature type="region of interest" description="Disordered" evidence="1">
    <location>
        <begin position="114"/>
        <end position="168"/>
    </location>
</feature>
<dbReference type="RefSeq" id="WP_023978812.1">
    <property type="nucleotide sequence ID" value="NZ_CBLX010000015.1"/>
</dbReference>
<feature type="chain" id="PRO_5001585647" evidence="2">
    <location>
        <begin position="26"/>
        <end position="168"/>
    </location>
</feature>
<comment type="caution">
    <text evidence="3">The sequence shown here is derived from an EMBL/GenBank/DDBJ whole genome shotgun (WGS) entry which is preliminary data.</text>
</comment>
<proteinExistence type="predicted"/>
<keyword evidence="2" id="KW-0732">Signal</keyword>
<reference evidence="3 4" key="1">
    <citation type="journal article" date="2014" name="Genome Biol. Evol.">
        <title>Acetic acid bacteria genomes reveal functional traits for adaptation to life in insect guts.</title>
        <authorList>
            <person name="Chouaia B."/>
            <person name="Gaiarsa S."/>
            <person name="Crotti E."/>
            <person name="Comandatore F."/>
            <person name="Degli Esposti M."/>
            <person name="Ricci I."/>
            <person name="Alma A."/>
            <person name="Favia G."/>
            <person name="Bandi C."/>
            <person name="Daffonchio D."/>
        </authorList>
    </citation>
    <scope>NUCLEOTIDE SEQUENCE [LARGE SCALE GENOMIC DNA]</scope>
    <source>
        <strain evidence="3 4">SF2.1</strain>
    </source>
</reference>
<gene>
    <name evidence="3" type="ORF">ASAP_2257</name>
</gene>
<dbReference type="Proteomes" id="UP000027583">
    <property type="component" value="Unassembled WGS sequence"/>
</dbReference>
<dbReference type="AlphaFoldDB" id="A0A060QLF1"/>
<protein>
    <submittedName>
        <fullName evidence="3">LsdN</fullName>
    </submittedName>
</protein>
<evidence type="ECO:0000256" key="1">
    <source>
        <dbReference type="SAM" id="MobiDB-lite"/>
    </source>
</evidence>
<feature type="signal peptide" evidence="2">
    <location>
        <begin position="1"/>
        <end position="25"/>
    </location>
</feature>
<dbReference type="EMBL" id="CBLX010000015">
    <property type="protein sequence ID" value="CDG40302.1"/>
    <property type="molecule type" value="Genomic_DNA"/>
</dbReference>
<accession>A0A060QLF1</accession>
<sequence>MTALLLKRCVMLCAFLMIPHAGFCAGPTQADRATWQDHSLARPLFAPTRRPSPTGNALAGTPRLTGIIENGGVSRAIFMIPGQERGVIVPLQGHIGNWQVIAIGKGTITIREAGQDRLMRPDRDRLSGPSTPDHAPRSENPPETFSRDELSRFAPPASSDTPPPGMPQ</sequence>
<evidence type="ECO:0000256" key="2">
    <source>
        <dbReference type="SAM" id="SignalP"/>
    </source>
</evidence>
<evidence type="ECO:0000313" key="3">
    <source>
        <dbReference type="EMBL" id="CDG40302.1"/>
    </source>
</evidence>
<evidence type="ECO:0000313" key="4">
    <source>
        <dbReference type="Proteomes" id="UP000027583"/>
    </source>
</evidence>